<keyword evidence="5 8" id="KW-0472">Membrane</keyword>
<accession>A0ABU8ZL32</accession>
<dbReference type="Pfam" id="PF02687">
    <property type="entry name" value="FtsX"/>
    <property type="match status" value="1"/>
</dbReference>
<protein>
    <submittedName>
        <fullName evidence="10">FtsX-like permease family protein</fullName>
    </submittedName>
</protein>
<name>A0ABU8ZL32_9BIFI</name>
<gene>
    <name evidence="10" type="ORF">V8P97_00435</name>
</gene>
<dbReference type="InterPro" id="IPR050250">
    <property type="entry name" value="Macrolide_Exporter_MacB"/>
</dbReference>
<comment type="caution">
    <text evidence="10">The sequence shown here is derived from an EMBL/GenBank/DDBJ whole genome shotgun (WGS) entry which is preliminary data.</text>
</comment>
<feature type="transmembrane region" description="Helical" evidence="8">
    <location>
        <begin position="338"/>
        <end position="359"/>
    </location>
</feature>
<evidence type="ECO:0000256" key="6">
    <source>
        <dbReference type="ARBA" id="ARBA00038076"/>
    </source>
</evidence>
<evidence type="ECO:0000256" key="2">
    <source>
        <dbReference type="ARBA" id="ARBA00022475"/>
    </source>
</evidence>
<feature type="transmembrane region" description="Helical" evidence="8">
    <location>
        <begin position="286"/>
        <end position="310"/>
    </location>
</feature>
<evidence type="ECO:0000256" key="5">
    <source>
        <dbReference type="ARBA" id="ARBA00023136"/>
    </source>
</evidence>
<evidence type="ECO:0000256" key="3">
    <source>
        <dbReference type="ARBA" id="ARBA00022692"/>
    </source>
</evidence>
<dbReference type="Proteomes" id="UP001373159">
    <property type="component" value="Unassembled WGS sequence"/>
</dbReference>
<dbReference type="PANTHER" id="PTHR30572:SF4">
    <property type="entry name" value="ABC TRANSPORTER PERMEASE YTRF"/>
    <property type="match status" value="1"/>
</dbReference>
<evidence type="ECO:0000256" key="1">
    <source>
        <dbReference type="ARBA" id="ARBA00004651"/>
    </source>
</evidence>
<evidence type="ECO:0000256" key="8">
    <source>
        <dbReference type="SAM" id="Phobius"/>
    </source>
</evidence>
<comment type="subcellular location">
    <subcellularLocation>
        <location evidence="1">Cell membrane</location>
        <topology evidence="1">Multi-pass membrane protein</topology>
    </subcellularLocation>
</comment>
<feature type="transmembrane region" description="Helical" evidence="8">
    <location>
        <begin position="371"/>
        <end position="392"/>
    </location>
</feature>
<keyword evidence="2" id="KW-1003">Cell membrane</keyword>
<proteinExistence type="inferred from homology"/>
<feature type="domain" description="ABC3 transporter permease C-terminal" evidence="9">
    <location>
        <begin position="289"/>
        <end position="403"/>
    </location>
</feature>
<sequence>MTNTRMFLTMLFGAVFRRRGRATMAVVASMVGAATLFCLAAVCLEVPSQMNQEMRAYGANLVVTPIEQAGKSKAGIEEGMVEHTTEMVTSKTPARYATYRYENVRVNAGSYLMAGIDPAKVHELNHHWSVEGGWPDKGSVMVGEDLAQTMGLKVGSRVSLSYRASDNNGAQTQAAGDGDDDDGQSAADKALSKESKVKGVEFRVAGIVQTGGSEDEIIYGTLADLEGLTGTRRGADVIEYSSSAMGEDLTAIARSINEMTSMGVKARTVTKITSADTHTIAMLQTLFWLVSVVVLVLTFVGVGTTMTSIVSQRRSEIGLRKALGASSRGIGTEFYAESALYGLAGGLVGTALGYLFARLLCQTVFERSLEFNWWLALASVLLSVLISVAASIRPVRRASRIDPALVLREE</sequence>
<feature type="region of interest" description="Disordered" evidence="7">
    <location>
        <begin position="164"/>
        <end position="192"/>
    </location>
</feature>
<evidence type="ECO:0000256" key="7">
    <source>
        <dbReference type="SAM" id="MobiDB-lite"/>
    </source>
</evidence>
<comment type="similarity">
    <text evidence="6">Belongs to the ABC-4 integral membrane protein family.</text>
</comment>
<dbReference type="RefSeq" id="WP_340469675.1">
    <property type="nucleotide sequence ID" value="NZ_JBANBB010000001.1"/>
</dbReference>
<evidence type="ECO:0000259" key="9">
    <source>
        <dbReference type="Pfam" id="PF02687"/>
    </source>
</evidence>
<dbReference type="PANTHER" id="PTHR30572">
    <property type="entry name" value="MEMBRANE COMPONENT OF TRANSPORTER-RELATED"/>
    <property type="match status" value="1"/>
</dbReference>
<evidence type="ECO:0000313" key="10">
    <source>
        <dbReference type="EMBL" id="MEK0305950.1"/>
    </source>
</evidence>
<keyword evidence="3 8" id="KW-0812">Transmembrane</keyword>
<dbReference type="EMBL" id="JBANBB010000001">
    <property type="protein sequence ID" value="MEK0305950.1"/>
    <property type="molecule type" value="Genomic_DNA"/>
</dbReference>
<evidence type="ECO:0000256" key="4">
    <source>
        <dbReference type="ARBA" id="ARBA00022989"/>
    </source>
</evidence>
<keyword evidence="4 8" id="KW-1133">Transmembrane helix</keyword>
<evidence type="ECO:0000313" key="11">
    <source>
        <dbReference type="Proteomes" id="UP001373159"/>
    </source>
</evidence>
<keyword evidence="11" id="KW-1185">Reference proteome</keyword>
<dbReference type="InterPro" id="IPR003838">
    <property type="entry name" value="ABC3_permease_C"/>
</dbReference>
<reference evidence="10 11" key="1">
    <citation type="submission" date="2024-02" db="EMBL/GenBank/DDBJ databases">
        <title>Bifidobacterium honeyensis sp. nov., isolated from the comb honey.</title>
        <authorList>
            <person name="Liu W."/>
            <person name="Li Y."/>
        </authorList>
    </citation>
    <scope>NUCLEOTIDE SEQUENCE [LARGE SCALE GENOMIC DNA]</scope>
    <source>
        <strain evidence="10 11">IMAU50988</strain>
    </source>
</reference>
<organism evidence="10 11">
    <name type="scientific">Bifidobacterium favimelis</name>
    <dbReference type="NCBI Taxonomy" id="3122979"/>
    <lineage>
        <taxon>Bacteria</taxon>
        <taxon>Bacillati</taxon>
        <taxon>Actinomycetota</taxon>
        <taxon>Actinomycetes</taxon>
        <taxon>Bifidobacteriales</taxon>
        <taxon>Bifidobacteriaceae</taxon>
        <taxon>Bifidobacterium</taxon>
    </lineage>
</organism>